<dbReference type="OrthoDB" id="5298497at2"/>
<dbReference type="AlphaFoldDB" id="A0A2N5CFH7"/>
<evidence type="ECO:0000313" key="4">
    <source>
        <dbReference type="Proteomes" id="UP000234341"/>
    </source>
</evidence>
<proteinExistence type="predicted"/>
<keyword evidence="2" id="KW-0812">Transmembrane</keyword>
<dbReference type="RefSeq" id="WP_101681505.1">
    <property type="nucleotide sequence ID" value="NZ_PJRP01000003.1"/>
</dbReference>
<keyword evidence="2" id="KW-1133">Transmembrane helix</keyword>
<name>A0A2N5CFH7_9BURK</name>
<sequence length="344" mass="37097">MPCAHMAPAKASQASDTRRAGPVGVAMPRPHRPRKPVNGVVTLDRRHLYILPTRSGLGFVVLLLAMLTTSLNYNISLGFALTFLLVGIGMSCMWMAYRNLLDLEISAGPVSPPFAGDVAEFALHVANHDGGARIGVEAVAASGGTAEAAPALTLDGLGQGVLAVRMDARRRGRLALPRVTISSRFPFGLFRVWSYADFPITTCVYPAPEHHAPPLPVVAQPDDGSDDGDIGVVSDDGIDQLRKYRPGDPLHRIAWKHSARTGRWLSRTGQVPRQPACWIDWGTLPLTMDTEARLSRLCAWVLAAGDQFDVGLRLPGVEIPPGHGAAHRRACLEALAVWPERRTA</sequence>
<evidence type="ECO:0000313" key="3">
    <source>
        <dbReference type="EMBL" id="PLQ00945.1"/>
    </source>
</evidence>
<dbReference type="PANTHER" id="PTHR34351:SF1">
    <property type="entry name" value="SLR1927 PROTEIN"/>
    <property type="match status" value="1"/>
</dbReference>
<feature type="transmembrane region" description="Helical" evidence="2">
    <location>
        <begin position="79"/>
        <end position="97"/>
    </location>
</feature>
<protein>
    <submittedName>
        <fullName evidence="3">Uncharacterized protein</fullName>
    </submittedName>
</protein>
<comment type="caution">
    <text evidence="3">The sequence shown here is derived from an EMBL/GenBank/DDBJ whole genome shotgun (WGS) entry which is preliminary data.</text>
</comment>
<dbReference type="Proteomes" id="UP000234341">
    <property type="component" value="Unassembled WGS sequence"/>
</dbReference>
<keyword evidence="2" id="KW-0472">Membrane</keyword>
<feature type="region of interest" description="Disordered" evidence="1">
    <location>
        <begin position="1"/>
        <end position="37"/>
    </location>
</feature>
<gene>
    <name evidence="3" type="ORF">CYJ10_11080</name>
</gene>
<evidence type="ECO:0000256" key="2">
    <source>
        <dbReference type="SAM" id="Phobius"/>
    </source>
</evidence>
<accession>A0A2N5CFH7</accession>
<dbReference type="PANTHER" id="PTHR34351">
    <property type="entry name" value="SLR1927 PROTEIN-RELATED"/>
    <property type="match status" value="1"/>
</dbReference>
<organism evidence="3 4">
    <name type="scientific">Cupriavidus pauculus</name>
    <dbReference type="NCBI Taxonomy" id="82633"/>
    <lineage>
        <taxon>Bacteria</taxon>
        <taxon>Pseudomonadati</taxon>
        <taxon>Pseudomonadota</taxon>
        <taxon>Betaproteobacteria</taxon>
        <taxon>Burkholderiales</taxon>
        <taxon>Burkholderiaceae</taxon>
        <taxon>Cupriavidus</taxon>
    </lineage>
</organism>
<reference evidence="3 4" key="1">
    <citation type="submission" date="2017-12" db="EMBL/GenBank/DDBJ databases">
        <title>Genome sequence of the active heterotrophic nitrifier-denitrifier, Cupriavidus pauculus UM1.</title>
        <authorList>
            <person name="Putonti C."/>
            <person name="Castignetti D."/>
        </authorList>
    </citation>
    <scope>NUCLEOTIDE SEQUENCE [LARGE SCALE GENOMIC DNA]</scope>
    <source>
        <strain evidence="3 4">UM1</strain>
    </source>
</reference>
<evidence type="ECO:0000256" key="1">
    <source>
        <dbReference type="SAM" id="MobiDB-lite"/>
    </source>
</evidence>
<dbReference type="EMBL" id="PJRP01000003">
    <property type="protein sequence ID" value="PLQ00945.1"/>
    <property type="molecule type" value="Genomic_DNA"/>
</dbReference>
<dbReference type="STRING" id="82633.GCA_000974605_01515"/>